<evidence type="ECO:0000313" key="1">
    <source>
        <dbReference type="EMBL" id="JAD20853.1"/>
    </source>
</evidence>
<organism evidence="1">
    <name type="scientific">Arundo donax</name>
    <name type="common">Giant reed</name>
    <name type="synonym">Donax arundinaceus</name>
    <dbReference type="NCBI Taxonomy" id="35708"/>
    <lineage>
        <taxon>Eukaryota</taxon>
        <taxon>Viridiplantae</taxon>
        <taxon>Streptophyta</taxon>
        <taxon>Embryophyta</taxon>
        <taxon>Tracheophyta</taxon>
        <taxon>Spermatophyta</taxon>
        <taxon>Magnoliopsida</taxon>
        <taxon>Liliopsida</taxon>
        <taxon>Poales</taxon>
        <taxon>Poaceae</taxon>
        <taxon>PACMAD clade</taxon>
        <taxon>Arundinoideae</taxon>
        <taxon>Arundineae</taxon>
        <taxon>Arundo</taxon>
    </lineage>
</organism>
<dbReference type="EMBL" id="GBRH01277042">
    <property type="protein sequence ID" value="JAD20853.1"/>
    <property type="molecule type" value="Transcribed_RNA"/>
</dbReference>
<protein>
    <submittedName>
        <fullName evidence="1">Uncharacterized protein</fullName>
    </submittedName>
</protein>
<name>A0A0A8Y6W6_ARUDO</name>
<dbReference type="AlphaFoldDB" id="A0A0A8Y6W6"/>
<reference evidence="1" key="1">
    <citation type="submission" date="2014-09" db="EMBL/GenBank/DDBJ databases">
        <authorList>
            <person name="Magalhaes I.L.F."/>
            <person name="Oliveira U."/>
            <person name="Santos F.R."/>
            <person name="Vidigal T.H.D.A."/>
            <person name="Brescovit A.D."/>
            <person name="Santos A.J."/>
        </authorList>
    </citation>
    <scope>NUCLEOTIDE SEQUENCE</scope>
    <source>
        <tissue evidence="1">Shoot tissue taken approximately 20 cm above the soil surface</tissue>
    </source>
</reference>
<sequence>MVSEQINKISEKRGPYCPKLLKE</sequence>
<reference evidence="1" key="2">
    <citation type="journal article" date="2015" name="Data Brief">
        <title>Shoot transcriptome of the giant reed, Arundo donax.</title>
        <authorList>
            <person name="Barrero R.A."/>
            <person name="Guerrero F.D."/>
            <person name="Moolhuijzen P."/>
            <person name="Goolsby J.A."/>
            <person name="Tidwell J."/>
            <person name="Bellgard S.E."/>
            <person name="Bellgard M.I."/>
        </authorList>
    </citation>
    <scope>NUCLEOTIDE SEQUENCE</scope>
    <source>
        <tissue evidence="1">Shoot tissue taken approximately 20 cm above the soil surface</tissue>
    </source>
</reference>
<accession>A0A0A8Y6W6</accession>
<proteinExistence type="predicted"/>